<reference evidence="5 6" key="1">
    <citation type="submission" date="2015-09" db="EMBL/GenBank/DDBJ databases">
        <title>Host preference determinants of Valsa canker pathogens revealed by comparative genomics.</title>
        <authorList>
            <person name="Yin Z."/>
            <person name="Huang L."/>
        </authorList>
    </citation>
    <scope>NUCLEOTIDE SEQUENCE [LARGE SCALE GENOMIC DNA]</scope>
    <source>
        <strain evidence="5 6">YSFL</strain>
    </source>
</reference>
<dbReference type="Proteomes" id="UP000284375">
    <property type="component" value="Unassembled WGS sequence"/>
</dbReference>
<protein>
    <recommendedName>
        <fullName evidence="3">Putative gamma-glutamylcyclotransferase</fullName>
    </recommendedName>
</protein>
<dbReference type="InterPro" id="IPR036568">
    <property type="entry name" value="GGCT-like_sf"/>
</dbReference>
<proteinExistence type="inferred from homology"/>
<name>A0A423VW54_CYTCH</name>
<dbReference type="Gene3D" id="3.10.490.10">
    <property type="entry name" value="Gamma-glutamyl cyclotransferase-like"/>
    <property type="match status" value="1"/>
</dbReference>
<evidence type="ECO:0000313" key="6">
    <source>
        <dbReference type="Proteomes" id="UP000284375"/>
    </source>
</evidence>
<dbReference type="CDD" id="cd06661">
    <property type="entry name" value="GGCT_like"/>
    <property type="match status" value="1"/>
</dbReference>
<comment type="similarity">
    <text evidence="1">Belongs to the gamma-glutamylcyclotransferase family.</text>
</comment>
<evidence type="ECO:0000256" key="3">
    <source>
        <dbReference type="ARBA" id="ARBA00030602"/>
    </source>
</evidence>
<evidence type="ECO:0000256" key="2">
    <source>
        <dbReference type="ARBA" id="ARBA00022679"/>
    </source>
</evidence>
<feature type="domain" description="Gamma-glutamylcyclotransferase AIG2-like" evidence="4">
    <location>
        <begin position="25"/>
        <end position="119"/>
    </location>
</feature>
<evidence type="ECO:0000256" key="1">
    <source>
        <dbReference type="ARBA" id="ARBA00008861"/>
    </source>
</evidence>
<dbReference type="InterPro" id="IPR045038">
    <property type="entry name" value="AIG2-like"/>
</dbReference>
<dbReference type="AlphaFoldDB" id="A0A423VW54"/>
<sequence>MATDGQSSRFALAIATLPSASTPALFAYGSLLVDAVMAALIDRIPEYEIATAPGYRAAHLPGKPYPGLVRDPSAEAPGRIYRGLSAQEWAVLDAWENPVYEVQAVALSGGEKALAYVWTVDLLKGAPIWTTDFMTTSVLKDYLEMTRAWREEYEEQTKRIEQP</sequence>
<organism evidence="5 6">
    <name type="scientific">Cytospora chrysosperma</name>
    <name type="common">Cytospora canker fungus</name>
    <name type="synonym">Sphaeria chrysosperma</name>
    <dbReference type="NCBI Taxonomy" id="252740"/>
    <lineage>
        <taxon>Eukaryota</taxon>
        <taxon>Fungi</taxon>
        <taxon>Dikarya</taxon>
        <taxon>Ascomycota</taxon>
        <taxon>Pezizomycotina</taxon>
        <taxon>Sordariomycetes</taxon>
        <taxon>Sordariomycetidae</taxon>
        <taxon>Diaporthales</taxon>
        <taxon>Cytosporaceae</taxon>
        <taxon>Cytospora</taxon>
    </lineage>
</organism>
<dbReference type="PANTHER" id="PTHR31544">
    <property type="entry name" value="AIG2-LIKE PROTEIN D"/>
    <property type="match status" value="1"/>
</dbReference>
<evidence type="ECO:0000313" key="5">
    <source>
        <dbReference type="EMBL" id="ROV95319.1"/>
    </source>
</evidence>
<dbReference type="OrthoDB" id="1044435at2759"/>
<accession>A0A423VW54</accession>
<dbReference type="InterPro" id="IPR013024">
    <property type="entry name" value="GGCT-like"/>
</dbReference>
<dbReference type="SUPFAM" id="SSF110857">
    <property type="entry name" value="Gamma-glutamyl cyclotransferase-like"/>
    <property type="match status" value="1"/>
</dbReference>
<dbReference type="InterPro" id="IPR009288">
    <property type="entry name" value="AIG2-like_dom"/>
</dbReference>
<gene>
    <name evidence="5" type="ORF">VSDG_05997</name>
</gene>
<dbReference type="PANTHER" id="PTHR31544:SF2">
    <property type="entry name" value="AIG2-LIKE PROTEIN D"/>
    <property type="match status" value="1"/>
</dbReference>
<comment type="caution">
    <text evidence="5">The sequence shown here is derived from an EMBL/GenBank/DDBJ whole genome shotgun (WGS) entry which is preliminary data.</text>
</comment>
<dbReference type="GO" id="GO:0016740">
    <property type="term" value="F:transferase activity"/>
    <property type="evidence" value="ECO:0007669"/>
    <property type="project" value="UniProtKB-KW"/>
</dbReference>
<evidence type="ECO:0000259" key="4">
    <source>
        <dbReference type="Pfam" id="PF06094"/>
    </source>
</evidence>
<dbReference type="EMBL" id="LJZO01000024">
    <property type="protein sequence ID" value="ROV95319.1"/>
    <property type="molecule type" value="Genomic_DNA"/>
</dbReference>
<keyword evidence="6" id="KW-1185">Reference proteome</keyword>
<dbReference type="Pfam" id="PF06094">
    <property type="entry name" value="GGACT"/>
    <property type="match status" value="1"/>
</dbReference>
<keyword evidence="2" id="KW-0808">Transferase</keyword>